<evidence type="ECO:0000313" key="2">
    <source>
        <dbReference type="EMBL" id="RKP22557.1"/>
    </source>
</evidence>
<dbReference type="EMBL" id="KZ991955">
    <property type="protein sequence ID" value="RKP22557.1"/>
    <property type="molecule type" value="Genomic_DNA"/>
</dbReference>
<feature type="non-terminal residue" evidence="2">
    <location>
        <position position="185"/>
    </location>
</feature>
<sequence length="185" mass="20773">MPLREKRDTLLRLMLQVMQGMDYIHKLGWVHGNIGPHAICVYKDASGEASAMLHDFRYATRFKRTRDTASAATASQPRYYLLDPPKTPGSEMALPHMYDIWNVGTTFYGLLLVTTPSTRDDAANAKLVAWLRHLRVPSLDQAITYLEKRYRVSVNEKGSLRLTRKGSQSSAGNAEAAYTMNAVVP</sequence>
<dbReference type="OrthoDB" id="626167at2759"/>
<dbReference type="InterPro" id="IPR011009">
    <property type="entry name" value="Kinase-like_dom_sf"/>
</dbReference>
<dbReference type="AlphaFoldDB" id="A0A4P9YRT6"/>
<evidence type="ECO:0000313" key="3">
    <source>
        <dbReference type="Proteomes" id="UP000278143"/>
    </source>
</evidence>
<dbReference type="Gene3D" id="1.10.510.10">
    <property type="entry name" value="Transferase(Phosphotransferase) domain 1"/>
    <property type="match status" value="1"/>
</dbReference>
<keyword evidence="3" id="KW-1185">Reference proteome</keyword>
<reference evidence="3" key="1">
    <citation type="journal article" date="2018" name="Nat. Microbiol.">
        <title>Leveraging single-cell genomics to expand the fungal tree of life.</title>
        <authorList>
            <person name="Ahrendt S.R."/>
            <person name="Quandt C.A."/>
            <person name="Ciobanu D."/>
            <person name="Clum A."/>
            <person name="Salamov A."/>
            <person name="Andreopoulos B."/>
            <person name="Cheng J.F."/>
            <person name="Woyke T."/>
            <person name="Pelin A."/>
            <person name="Henrissat B."/>
            <person name="Reynolds N.K."/>
            <person name="Benny G.L."/>
            <person name="Smith M.E."/>
            <person name="James T.Y."/>
            <person name="Grigoriev I.V."/>
        </authorList>
    </citation>
    <scope>NUCLEOTIDE SEQUENCE [LARGE SCALE GENOMIC DNA]</scope>
    <source>
        <strain evidence="3">Benny S71-1</strain>
    </source>
</reference>
<accession>A0A4P9YRT6</accession>
<organism evidence="2 3">
    <name type="scientific">Syncephalis pseudoplumigaleata</name>
    <dbReference type="NCBI Taxonomy" id="1712513"/>
    <lineage>
        <taxon>Eukaryota</taxon>
        <taxon>Fungi</taxon>
        <taxon>Fungi incertae sedis</taxon>
        <taxon>Zoopagomycota</taxon>
        <taxon>Zoopagomycotina</taxon>
        <taxon>Zoopagomycetes</taxon>
        <taxon>Zoopagales</taxon>
        <taxon>Piptocephalidaceae</taxon>
        <taxon>Syncephalis</taxon>
    </lineage>
</organism>
<evidence type="ECO:0000259" key="1">
    <source>
        <dbReference type="PROSITE" id="PS50011"/>
    </source>
</evidence>
<protein>
    <recommendedName>
        <fullName evidence="1">Protein kinase domain-containing protein</fullName>
    </recommendedName>
</protein>
<dbReference type="InterPro" id="IPR000719">
    <property type="entry name" value="Prot_kinase_dom"/>
</dbReference>
<dbReference type="PROSITE" id="PS50011">
    <property type="entry name" value="PROTEIN_KINASE_DOM"/>
    <property type="match status" value="1"/>
</dbReference>
<feature type="domain" description="Protein kinase" evidence="1">
    <location>
        <begin position="1"/>
        <end position="185"/>
    </location>
</feature>
<dbReference type="GO" id="GO:0004672">
    <property type="term" value="F:protein kinase activity"/>
    <property type="evidence" value="ECO:0007669"/>
    <property type="project" value="InterPro"/>
</dbReference>
<dbReference type="Proteomes" id="UP000278143">
    <property type="component" value="Unassembled WGS sequence"/>
</dbReference>
<dbReference type="GO" id="GO:0005524">
    <property type="term" value="F:ATP binding"/>
    <property type="evidence" value="ECO:0007669"/>
    <property type="project" value="InterPro"/>
</dbReference>
<proteinExistence type="predicted"/>
<gene>
    <name evidence="2" type="ORF">SYNPS1DRAFT_25659</name>
</gene>
<name>A0A4P9YRT6_9FUNG</name>
<dbReference type="SUPFAM" id="SSF56112">
    <property type="entry name" value="Protein kinase-like (PK-like)"/>
    <property type="match status" value="1"/>
</dbReference>